<organism evidence="1 2">
    <name type="scientific">Salmonella enterica subsp. enterica serovar Inverness str. R8-3668</name>
    <dbReference type="NCBI Taxonomy" id="913075"/>
    <lineage>
        <taxon>Bacteria</taxon>
        <taxon>Pseudomonadati</taxon>
        <taxon>Pseudomonadota</taxon>
        <taxon>Gammaproteobacteria</taxon>
        <taxon>Enterobacterales</taxon>
        <taxon>Enterobacteriaceae</taxon>
        <taxon>Salmonella</taxon>
    </lineage>
</organism>
<dbReference type="AlphaFoldDB" id="G5NII5"/>
<feature type="non-terminal residue" evidence="1">
    <location>
        <position position="33"/>
    </location>
</feature>
<dbReference type="Proteomes" id="UP000003532">
    <property type="component" value="Unassembled WGS sequence"/>
</dbReference>
<protein>
    <submittedName>
        <fullName evidence="1">Uncharacterized protein</fullName>
    </submittedName>
</protein>
<comment type="caution">
    <text evidence="1">The sequence shown here is derived from an EMBL/GenBank/DDBJ whole genome shotgun (WGS) entry which is preliminary data.</text>
</comment>
<proteinExistence type="predicted"/>
<reference evidence="1 2" key="1">
    <citation type="journal article" date="2011" name="BMC Genomics">
        <title>Genome sequencing reveals diversification of virulence factor content and possible host adaptation in distinct subpopulations of Salmonella enterica.</title>
        <authorList>
            <person name="den Bakker H.C."/>
            <person name="Moreno Switt A.I."/>
            <person name="Govoni G."/>
            <person name="Cummings C.A."/>
            <person name="Ranieri M.L."/>
            <person name="Degoricija L."/>
            <person name="Hoelzer K."/>
            <person name="Rodriguez-Rivera L.D."/>
            <person name="Brown S."/>
            <person name="Bolchacova E."/>
            <person name="Furtado M.R."/>
            <person name="Wiedmann M."/>
        </authorList>
    </citation>
    <scope>NUCLEOTIDE SEQUENCE [LARGE SCALE GENOMIC DNA]</scope>
    <source>
        <strain evidence="1 2">R8-3668</strain>
    </source>
</reference>
<evidence type="ECO:0000313" key="1">
    <source>
        <dbReference type="EMBL" id="EHC51945.1"/>
    </source>
</evidence>
<evidence type="ECO:0000313" key="2">
    <source>
        <dbReference type="Proteomes" id="UP000003532"/>
    </source>
</evidence>
<dbReference type="EMBL" id="AFCO01001570">
    <property type="protein sequence ID" value="EHC51945.1"/>
    <property type="molecule type" value="Genomic_DNA"/>
</dbReference>
<accession>G5NII5</accession>
<name>G5NII5_SALET</name>
<sequence length="33" mass="3769">MVVILHQPRHALQRILSQTVYLESALSVPGQRQ</sequence>
<gene>
    <name evidence="1" type="ORF">LTSEINV_4826</name>
</gene>